<keyword evidence="1" id="KW-0472">Membrane</keyword>
<feature type="transmembrane region" description="Helical" evidence="1">
    <location>
        <begin position="251"/>
        <end position="271"/>
    </location>
</feature>
<dbReference type="SUPFAM" id="SSF81442">
    <property type="entry name" value="Cytochrome c oxidase subunit I-like"/>
    <property type="match status" value="1"/>
</dbReference>
<feature type="transmembrane region" description="Helical" evidence="1">
    <location>
        <begin position="309"/>
        <end position="326"/>
    </location>
</feature>
<dbReference type="RefSeq" id="WP_394819656.1">
    <property type="nucleotide sequence ID" value="NZ_JAWJZY010000002.1"/>
</dbReference>
<keyword evidence="3" id="KW-1185">Reference proteome</keyword>
<keyword evidence="1" id="KW-1133">Transmembrane helix</keyword>
<feature type="transmembrane region" description="Helical" evidence="1">
    <location>
        <begin position="185"/>
        <end position="211"/>
    </location>
</feature>
<comment type="caution">
    <text evidence="2">The sequence shown here is derived from an EMBL/GenBank/DDBJ whole genome shotgun (WGS) entry which is preliminary data.</text>
</comment>
<feature type="transmembrane region" description="Helical" evidence="1">
    <location>
        <begin position="90"/>
        <end position="112"/>
    </location>
</feature>
<feature type="transmembrane region" description="Helical" evidence="1">
    <location>
        <begin position="364"/>
        <end position="385"/>
    </location>
</feature>
<feature type="transmembrane region" description="Helical" evidence="1">
    <location>
        <begin position="118"/>
        <end position="137"/>
    </location>
</feature>
<sequence>MAQGKPIYRDMMISQNRQGAFLLVISLVAGTLGGLLGLLETGISGGALRAAHGVLLEFYVITPAFLGGLGRLLLPSALGRPEARFHPIDWVAVGLLTLGIGCAVASLCGFAPGMAYSLIAWSLSMALLSANTVIFILENRRTGFADMSCLAWTELATSAGLITITPVIAMMALKILPASSASLSLFVGVFALPLQAIAMSATIGMMSSAFFSDDDAPSVPMIILISFIGLAVPVIWLKFFTIGVLQAGNVALAWLSVPSIAVIAIFIRQLWRPARHDIAATIWSIGAMLLLVADGVLQWGSPTSMVEHAMTLYAAICALFGSFYAWQRAQSFIVVSPLFGILHFSTFFSGVFLSLSPWPAAQSIGHLMMSLCLAFVGVLLLRLVLYTRDGRATSPHIEMSHRV</sequence>
<feature type="transmembrane region" description="Helical" evidence="1">
    <location>
        <begin position="58"/>
        <end position="78"/>
    </location>
</feature>
<dbReference type="Gene3D" id="1.20.210.10">
    <property type="entry name" value="Cytochrome c oxidase-like, subunit I domain"/>
    <property type="match status" value="1"/>
</dbReference>
<protein>
    <submittedName>
        <fullName evidence="2">Uncharacterized protein</fullName>
    </submittedName>
</protein>
<proteinExistence type="predicted"/>
<feature type="transmembrane region" description="Helical" evidence="1">
    <location>
        <begin position="338"/>
        <end position="358"/>
    </location>
</feature>
<dbReference type="Proteomes" id="UP001312908">
    <property type="component" value="Unassembled WGS sequence"/>
</dbReference>
<keyword evidence="1" id="KW-0812">Transmembrane</keyword>
<evidence type="ECO:0000256" key="1">
    <source>
        <dbReference type="SAM" id="Phobius"/>
    </source>
</evidence>
<evidence type="ECO:0000313" key="2">
    <source>
        <dbReference type="EMBL" id="MEE8658784.1"/>
    </source>
</evidence>
<dbReference type="InterPro" id="IPR036927">
    <property type="entry name" value="Cyt_c_oxase-like_su1_sf"/>
</dbReference>
<feature type="transmembrane region" description="Helical" evidence="1">
    <location>
        <begin position="278"/>
        <end position="297"/>
    </location>
</feature>
<name>A0ABU7U4I4_9PROT</name>
<feature type="transmembrane region" description="Helical" evidence="1">
    <location>
        <begin position="149"/>
        <end position="173"/>
    </location>
</feature>
<feature type="transmembrane region" description="Helical" evidence="1">
    <location>
        <begin position="223"/>
        <end position="245"/>
    </location>
</feature>
<accession>A0ABU7U4I4</accession>
<feature type="transmembrane region" description="Helical" evidence="1">
    <location>
        <begin position="20"/>
        <end position="38"/>
    </location>
</feature>
<gene>
    <name evidence="2" type="ORF">DOFOFD_07145</name>
</gene>
<evidence type="ECO:0000313" key="3">
    <source>
        <dbReference type="Proteomes" id="UP001312908"/>
    </source>
</evidence>
<dbReference type="EMBL" id="JAWJZY010000002">
    <property type="protein sequence ID" value="MEE8658784.1"/>
    <property type="molecule type" value="Genomic_DNA"/>
</dbReference>
<reference evidence="2 3" key="1">
    <citation type="submission" date="2023-10" db="EMBL/GenBank/DDBJ databases">
        <title>Sorlinia euscelidii gen. nov., sp. nov., an acetic acid bacteria isolated from the gut of Euscelidius variegatus emitter.</title>
        <authorList>
            <person name="Michoud G."/>
            <person name="Marasco R."/>
            <person name="Seferji K."/>
            <person name="Gonella E."/>
            <person name="Garuglieri E."/>
            <person name="Alma A."/>
            <person name="Mapelli F."/>
            <person name="Borin S."/>
            <person name="Daffonchio D."/>
            <person name="Crotti E."/>
        </authorList>
    </citation>
    <scope>NUCLEOTIDE SEQUENCE [LARGE SCALE GENOMIC DNA]</scope>
    <source>
        <strain evidence="2 3">EV16P</strain>
    </source>
</reference>
<organism evidence="2 3">
    <name type="scientific">Sorlinia euscelidii</name>
    <dbReference type="NCBI Taxonomy" id="3081148"/>
    <lineage>
        <taxon>Bacteria</taxon>
        <taxon>Pseudomonadati</taxon>
        <taxon>Pseudomonadota</taxon>
        <taxon>Alphaproteobacteria</taxon>
        <taxon>Acetobacterales</taxon>
        <taxon>Acetobacteraceae</taxon>
        <taxon>Sorlinia</taxon>
    </lineage>
</organism>